<dbReference type="Pfam" id="PF02133">
    <property type="entry name" value="Transp_cyt_pur"/>
    <property type="match status" value="1"/>
</dbReference>
<evidence type="ECO:0000256" key="2">
    <source>
        <dbReference type="ARBA" id="ARBA00008974"/>
    </source>
</evidence>
<dbReference type="Gene3D" id="1.10.4160.10">
    <property type="entry name" value="Hydantoin permease"/>
    <property type="match status" value="1"/>
</dbReference>
<evidence type="ECO:0000256" key="5">
    <source>
        <dbReference type="ARBA" id="ARBA00023136"/>
    </source>
</evidence>
<feature type="transmembrane region" description="Helical" evidence="6">
    <location>
        <begin position="171"/>
        <end position="190"/>
    </location>
</feature>
<evidence type="ECO:0000256" key="4">
    <source>
        <dbReference type="ARBA" id="ARBA00022989"/>
    </source>
</evidence>
<feature type="transmembrane region" description="Helical" evidence="6">
    <location>
        <begin position="238"/>
        <end position="259"/>
    </location>
</feature>
<gene>
    <name evidence="7" type="ORF">BDW59DRAFT_160324</name>
</gene>
<dbReference type="InterPro" id="IPR001248">
    <property type="entry name" value="Pur-cyt_permease"/>
</dbReference>
<organism evidence="7 8">
    <name type="scientific">Aspergillus cavernicola</name>
    <dbReference type="NCBI Taxonomy" id="176166"/>
    <lineage>
        <taxon>Eukaryota</taxon>
        <taxon>Fungi</taxon>
        <taxon>Dikarya</taxon>
        <taxon>Ascomycota</taxon>
        <taxon>Pezizomycotina</taxon>
        <taxon>Eurotiomycetes</taxon>
        <taxon>Eurotiomycetidae</taxon>
        <taxon>Eurotiales</taxon>
        <taxon>Aspergillaceae</taxon>
        <taxon>Aspergillus</taxon>
        <taxon>Aspergillus subgen. Nidulantes</taxon>
    </lineage>
</organism>
<proteinExistence type="inferred from homology"/>
<dbReference type="PANTHER" id="PTHR30618:SF0">
    <property type="entry name" value="PURINE-URACIL PERMEASE NCS1"/>
    <property type="match status" value="1"/>
</dbReference>
<feature type="transmembrane region" description="Helical" evidence="6">
    <location>
        <begin position="280"/>
        <end position="304"/>
    </location>
</feature>
<dbReference type="InterPro" id="IPR045225">
    <property type="entry name" value="Uracil/uridine/allantoin_perm"/>
</dbReference>
<keyword evidence="8" id="KW-1185">Reference proteome</keyword>
<comment type="caution">
    <text evidence="7">The sequence shown here is derived from an EMBL/GenBank/DDBJ whole genome shotgun (WGS) entry which is preliminary data.</text>
</comment>
<keyword evidence="4 6" id="KW-1133">Transmembrane helix</keyword>
<evidence type="ECO:0000256" key="3">
    <source>
        <dbReference type="ARBA" id="ARBA00022692"/>
    </source>
</evidence>
<feature type="transmembrane region" description="Helical" evidence="6">
    <location>
        <begin position="125"/>
        <end position="151"/>
    </location>
</feature>
<accession>A0ABR4IHW8</accession>
<reference evidence="7 8" key="1">
    <citation type="submission" date="2024-07" db="EMBL/GenBank/DDBJ databases">
        <title>Section-level genome sequencing and comparative genomics of Aspergillus sections Usti and Cavernicolus.</title>
        <authorList>
            <consortium name="Lawrence Berkeley National Laboratory"/>
            <person name="Nybo J.L."/>
            <person name="Vesth T.C."/>
            <person name="Theobald S."/>
            <person name="Frisvad J.C."/>
            <person name="Larsen T.O."/>
            <person name="Kjaerboelling I."/>
            <person name="Rothschild-Mancinelli K."/>
            <person name="Lyhne E.K."/>
            <person name="Kogle M.E."/>
            <person name="Barry K."/>
            <person name="Clum A."/>
            <person name="Na H."/>
            <person name="Ledsgaard L."/>
            <person name="Lin J."/>
            <person name="Lipzen A."/>
            <person name="Kuo A."/>
            <person name="Riley R."/>
            <person name="Mondo S."/>
            <person name="LaButti K."/>
            <person name="Haridas S."/>
            <person name="Pangalinan J."/>
            <person name="Salamov A.A."/>
            <person name="Simmons B.A."/>
            <person name="Magnuson J.K."/>
            <person name="Chen J."/>
            <person name="Drula E."/>
            <person name="Henrissat B."/>
            <person name="Wiebenga A."/>
            <person name="Lubbers R.J."/>
            <person name="Gomes A.C."/>
            <person name="Makela M.R."/>
            <person name="Stajich J."/>
            <person name="Grigoriev I.V."/>
            <person name="Mortensen U.H."/>
            <person name="De vries R.P."/>
            <person name="Baker S.E."/>
            <person name="Andersen M.R."/>
        </authorList>
    </citation>
    <scope>NUCLEOTIDE SEQUENCE [LARGE SCALE GENOMIC DNA]</scope>
    <source>
        <strain evidence="7 8">CBS 600.67</strain>
    </source>
</reference>
<keyword evidence="5 6" id="KW-0472">Membrane</keyword>
<feature type="transmembrane region" description="Helical" evidence="6">
    <location>
        <begin position="202"/>
        <end position="218"/>
    </location>
</feature>
<feature type="transmembrane region" description="Helical" evidence="6">
    <location>
        <begin position="477"/>
        <end position="497"/>
    </location>
</feature>
<dbReference type="CDD" id="cd11482">
    <property type="entry name" value="SLC-NCS1sbd_NRT1-like"/>
    <property type="match status" value="1"/>
</dbReference>
<feature type="transmembrane region" description="Helical" evidence="6">
    <location>
        <begin position="324"/>
        <end position="344"/>
    </location>
</feature>
<evidence type="ECO:0000313" key="8">
    <source>
        <dbReference type="Proteomes" id="UP001610335"/>
    </source>
</evidence>
<comment type="similarity">
    <text evidence="2">Belongs to the purine-cytosine permease (2.A.39) family.</text>
</comment>
<feature type="transmembrane region" description="Helical" evidence="6">
    <location>
        <begin position="395"/>
        <end position="414"/>
    </location>
</feature>
<protein>
    <submittedName>
        <fullName evidence="7">NCS1 nucleoside transporter</fullName>
    </submittedName>
</protein>
<evidence type="ECO:0000313" key="7">
    <source>
        <dbReference type="EMBL" id="KAL2827359.1"/>
    </source>
</evidence>
<feature type="transmembrane region" description="Helical" evidence="6">
    <location>
        <begin position="365"/>
        <end position="383"/>
    </location>
</feature>
<evidence type="ECO:0000256" key="1">
    <source>
        <dbReference type="ARBA" id="ARBA00004141"/>
    </source>
</evidence>
<dbReference type="Proteomes" id="UP001610335">
    <property type="component" value="Unassembled WGS sequence"/>
</dbReference>
<dbReference type="EMBL" id="JBFXLS010000025">
    <property type="protein sequence ID" value="KAL2827359.1"/>
    <property type="molecule type" value="Genomic_DNA"/>
</dbReference>
<dbReference type="PANTHER" id="PTHR30618">
    <property type="entry name" value="NCS1 FAMILY PURINE/PYRIMIDINE TRANSPORTER"/>
    <property type="match status" value="1"/>
</dbReference>
<evidence type="ECO:0000256" key="6">
    <source>
        <dbReference type="SAM" id="Phobius"/>
    </source>
</evidence>
<name>A0ABR4IHW8_9EURO</name>
<sequence>MLTNRIHQKVTLHPAPSQCLPENSFTNADMDPVPFRDRTWSWYDVGGFWISEGFQIPILQTAGSLISNGLSPGMAMGAVVVGNVLVMIPCALNGYSGAATGVSFPVICRASWGLHGAKVAVAIRAIVAIFWYGIQISTGGSCVYRMLAAIWPSLPSRIPNHLPASANTTSVDLLCFFIFWILTLPFLYIPVSRLRWLFRTKVFVMPVCGLALFIWSLVRGRGFGSVFNQPTKITSGHPIAFVFFSSINSVIGPEATFALNMGDFCRYSKKPAHAFWAQAVMLPVCLTLTAFLGVTLASASVVIYDLETAEWNPLNIVGMFHDRAAQFFVSLIFAFATLCTNIAGNSVAFGNDLTSLFPKHINIRRGQFLCAVLAICVTPWNILNSATNLLNFLNGYSIFLGPACGIMLADYWILRKRKIYLQQLYEPHGLYWFTRGWNFRAIAAFFLSLVPNLPGLVVSVNPNTKNVPRGFENLYCMSWLVGLIMAGALYLGLSFTFPLSAEGYDSDGPDVAKDWLFSSASSMGEGSEEQRIKLERMNYD</sequence>
<comment type="subcellular location">
    <subcellularLocation>
        <location evidence="1">Membrane</location>
        <topology evidence="1">Multi-pass membrane protein</topology>
    </subcellularLocation>
</comment>
<feature type="transmembrane region" description="Helical" evidence="6">
    <location>
        <begin position="437"/>
        <end position="457"/>
    </location>
</feature>
<keyword evidence="3 6" id="KW-0812">Transmembrane</keyword>